<evidence type="ECO:0000256" key="1">
    <source>
        <dbReference type="ARBA" id="ARBA00010591"/>
    </source>
</evidence>
<organism evidence="3 4">
    <name type="scientific">Litorivivens lipolytica</name>
    <dbReference type="NCBI Taxonomy" id="1524264"/>
    <lineage>
        <taxon>Bacteria</taxon>
        <taxon>Pseudomonadati</taxon>
        <taxon>Pseudomonadota</taxon>
        <taxon>Gammaproteobacteria</taxon>
        <taxon>Litorivivens</taxon>
    </lineage>
</organism>
<accession>A0A7W4W4Y5</accession>
<protein>
    <submittedName>
        <fullName evidence="3">Short subunit dehydrogenase-like uncharacterized protein</fullName>
    </submittedName>
</protein>
<dbReference type="GO" id="GO:0005886">
    <property type="term" value="C:plasma membrane"/>
    <property type="evidence" value="ECO:0007669"/>
    <property type="project" value="TreeGrafter"/>
</dbReference>
<evidence type="ECO:0000259" key="2">
    <source>
        <dbReference type="Pfam" id="PF03435"/>
    </source>
</evidence>
<dbReference type="EMBL" id="JACHWY010000002">
    <property type="protein sequence ID" value="MBB3047530.1"/>
    <property type="molecule type" value="Genomic_DNA"/>
</dbReference>
<dbReference type="Gene3D" id="3.40.50.720">
    <property type="entry name" value="NAD(P)-binding Rossmann-like Domain"/>
    <property type="match status" value="1"/>
</dbReference>
<dbReference type="RefSeq" id="WP_183410307.1">
    <property type="nucleotide sequence ID" value="NZ_JACHWY010000002.1"/>
</dbReference>
<dbReference type="PANTHER" id="PTHR12286:SF5">
    <property type="entry name" value="SACCHAROPINE DEHYDROGENASE-LIKE OXIDOREDUCTASE"/>
    <property type="match status" value="1"/>
</dbReference>
<dbReference type="InterPro" id="IPR051276">
    <property type="entry name" value="Saccharopine_DH-like_oxidrdct"/>
</dbReference>
<name>A0A7W4W4Y5_9GAMM</name>
<reference evidence="3 4" key="1">
    <citation type="submission" date="2020-08" db="EMBL/GenBank/DDBJ databases">
        <title>Genomic Encyclopedia of Type Strains, Phase III (KMG-III): the genomes of soil and plant-associated and newly described type strains.</title>
        <authorList>
            <person name="Whitman W."/>
        </authorList>
    </citation>
    <scope>NUCLEOTIDE SEQUENCE [LARGE SCALE GENOMIC DNA]</scope>
    <source>
        <strain evidence="3 4">CECT 8654</strain>
    </source>
</reference>
<proteinExistence type="inferred from homology"/>
<sequence length="409" mass="44454">MSDSEFDVIVFGATSFVGQIVCEYLHGEYQDSKLRWAAAGRSESKLRELQQRLGANDDTMPLRIADASDDAALNALCRQTRVMISTVGPYALYGEPMVKACVETGTDYCDLTGETQWIARMVKAYEKQAQQTGARIVHCCGFDSIPSDLGVHFLQENAKADFNGPCTTVTMRVKAMRGSFSGGTIASLMNVIREASKDPSLRKSLANPYAICPEHFQPKTRQHNVNGAEFDADFNAWTAPFVMAAINTRVVHRSHALAGAPWGEGFRYDEAMLTGKGMKGRLAALATAGGLGGLMIGGALAPTRWVLERFVLPKPGEGPSKDEQLNGFFDLRFRGTTERGESLSVKVTGDRDPGYGSTAKMLSQAAICLGETSRDQRAGGFWTPSTAMGNALIERLREHAGLTFERLSN</sequence>
<comment type="caution">
    <text evidence="3">The sequence shown here is derived from an EMBL/GenBank/DDBJ whole genome shotgun (WGS) entry which is preliminary data.</text>
</comment>
<dbReference type="Pfam" id="PF03435">
    <property type="entry name" value="Sacchrp_dh_NADP"/>
    <property type="match status" value="1"/>
</dbReference>
<dbReference type="GO" id="GO:0009247">
    <property type="term" value="P:glycolipid biosynthetic process"/>
    <property type="evidence" value="ECO:0007669"/>
    <property type="project" value="TreeGrafter"/>
</dbReference>
<dbReference type="InterPro" id="IPR005097">
    <property type="entry name" value="Sacchrp_dh_NADP-bd"/>
</dbReference>
<dbReference type="FunFam" id="3.40.50.720:FF:000413">
    <property type="entry name" value="Trans-acting enoyl reductase"/>
    <property type="match status" value="1"/>
</dbReference>
<dbReference type="Proteomes" id="UP000537130">
    <property type="component" value="Unassembled WGS sequence"/>
</dbReference>
<keyword evidence="4" id="KW-1185">Reference proteome</keyword>
<evidence type="ECO:0000313" key="3">
    <source>
        <dbReference type="EMBL" id="MBB3047530.1"/>
    </source>
</evidence>
<evidence type="ECO:0000313" key="4">
    <source>
        <dbReference type="Proteomes" id="UP000537130"/>
    </source>
</evidence>
<feature type="domain" description="Saccharopine dehydrogenase NADP binding" evidence="2">
    <location>
        <begin position="8"/>
        <end position="137"/>
    </location>
</feature>
<gene>
    <name evidence="3" type="ORF">FHR99_001796</name>
</gene>
<dbReference type="SUPFAM" id="SSF51735">
    <property type="entry name" value="NAD(P)-binding Rossmann-fold domains"/>
    <property type="match status" value="1"/>
</dbReference>
<dbReference type="AlphaFoldDB" id="A0A7W4W4Y5"/>
<comment type="similarity">
    <text evidence="1">Belongs to the saccharopine dehydrogenase family. Enoyl reductase subfamily.</text>
</comment>
<dbReference type="InterPro" id="IPR036291">
    <property type="entry name" value="NAD(P)-bd_dom_sf"/>
</dbReference>
<dbReference type="PANTHER" id="PTHR12286">
    <property type="entry name" value="SACCHAROPINE DEHYDROGENASE-LIKE OXIDOREDUCTASE"/>
    <property type="match status" value="1"/>
</dbReference>